<dbReference type="InterPro" id="IPR013217">
    <property type="entry name" value="Methyltransf_12"/>
</dbReference>
<feature type="active site" description="Proton donor; for dehydratase activity" evidence="7">
    <location>
        <position position="1146"/>
    </location>
</feature>
<dbReference type="Pfam" id="PF08242">
    <property type="entry name" value="Methyltransf_12"/>
    <property type="match status" value="1"/>
</dbReference>
<keyword evidence="12" id="KW-1185">Reference proteome</keyword>
<evidence type="ECO:0000256" key="6">
    <source>
        <dbReference type="ARBA" id="ARBA00023268"/>
    </source>
</evidence>
<gene>
    <name evidence="11" type="ORF">FE257_006998</name>
</gene>
<evidence type="ECO:0000313" key="12">
    <source>
        <dbReference type="Proteomes" id="UP001194746"/>
    </source>
</evidence>
<feature type="compositionally biased region" description="Basic and acidic residues" evidence="8">
    <location>
        <begin position="35"/>
        <end position="45"/>
    </location>
</feature>
<dbReference type="InterPro" id="IPR014031">
    <property type="entry name" value="Ketoacyl_synth_C"/>
</dbReference>
<dbReference type="Pfam" id="PF13602">
    <property type="entry name" value="ADH_zinc_N_2"/>
    <property type="match status" value="1"/>
</dbReference>
<dbReference type="Pfam" id="PF08659">
    <property type="entry name" value="KR"/>
    <property type="match status" value="1"/>
</dbReference>
<dbReference type="SUPFAM" id="SSF55048">
    <property type="entry name" value="Probable ACP-binding domain of malonyl-CoA ACP transacylase"/>
    <property type="match status" value="1"/>
</dbReference>
<keyword evidence="5" id="KW-0560">Oxidoreductase</keyword>
<dbReference type="InterPro" id="IPR049552">
    <property type="entry name" value="PKS_DH_N"/>
</dbReference>
<dbReference type="SUPFAM" id="SSF53901">
    <property type="entry name" value="Thiolase-like"/>
    <property type="match status" value="1"/>
</dbReference>
<dbReference type="EMBL" id="VCAU01000033">
    <property type="protein sequence ID" value="KAF9889692.1"/>
    <property type="molecule type" value="Genomic_DNA"/>
</dbReference>
<dbReference type="InterPro" id="IPR036736">
    <property type="entry name" value="ACP-like_sf"/>
</dbReference>
<dbReference type="PANTHER" id="PTHR43775:SF49">
    <property type="entry name" value="SYNTHASE, PUTATIVE (JCVI)-RELATED"/>
    <property type="match status" value="1"/>
</dbReference>
<feature type="region of interest" description="N-terminal hotdog fold" evidence="7">
    <location>
        <begin position="947"/>
        <end position="1074"/>
    </location>
</feature>
<dbReference type="CDD" id="cd05195">
    <property type="entry name" value="enoyl_red"/>
    <property type="match status" value="1"/>
</dbReference>
<reference evidence="11" key="1">
    <citation type="journal article" date="2019" name="Beilstein J. Org. Chem.">
        <title>Nanangenines: drimane sesquiterpenoids as the dominant metabolite cohort of a novel Australian fungus, Aspergillus nanangensis.</title>
        <authorList>
            <person name="Lacey H.J."/>
            <person name="Gilchrist C.L.M."/>
            <person name="Crombie A."/>
            <person name="Kalaitzis J.A."/>
            <person name="Vuong D."/>
            <person name="Rutledge P.J."/>
            <person name="Turner P."/>
            <person name="Pitt J.I."/>
            <person name="Lacey E."/>
            <person name="Chooi Y.H."/>
            <person name="Piggott A.M."/>
        </authorList>
    </citation>
    <scope>NUCLEOTIDE SEQUENCE</scope>
    <source>
        <strain evidence="11">MST-FP2251</strain>
    </source>
</reference>
<dbReference type="InterPro" id="IPR029063">
    <property type="entry name" value="SAM-dependent_MTases_sf"/>
</dbReference>
<dbReference type="Pfam" id="PF16197">
    <property type="entry name" value="KAsynt_C_assoc"/>
    <property type="match status" value="1"/>
</dbReference>
<dbReference type="InterPro" id="IPR020807">
    <property type="entry name" value="PKS_DH"/>
</dbReference>
<dbReference type="SUPFAM" id="SSF53335">
    <property type="entry name" value="S-adenosyl-L-methionine-dependent methyltransferases"/>
    <property type="match status" value="1"/>
</dbReference>
<dbReference type="GO" id="GO:0004312">
    <property type="term" value="F:fatty acid synthase activity"/>
    <property type="evidence" value="ECO:0007669"/>
    <property type="project" value="TreeGrafter"/>
</dbReference>
<dbReference type="GO" id="GO:0032259">
    <property type="term" value="P:methylation"/>
    <property type="evidence" value="ECO:0007669"/>
    <property type="project" value="UniProtKB-KW"/>
</dbReference>
<feature type="domain" description="PKS/mFAS DH" evidence="10">
    <location>
        <begin position="947"/>
        <end position="1231"/>
    </location>
</feature>
<evidence type="ECO:0000256" key="5">
    <source>
        <dbReference type="ARBA" id="ARBA00023002"/>
    </source>
</evidence>
<dbReference type="InterPro" id="IPR020843">
    <property type="entry name" value="ER"/>
</dbReference>
<dbReference type="GO" id="GO:0044550">
    <property type="term" value="P:secondary metabolite biosynthetic process"/>
    <property type="evidence" value="ECO:0007669"/>
    <property type="project" value="TreeGrafter"/>
</dbReference>
<keyword evidence="2" id="KW-0597">Phosphoprotein</keyword>
<dbReference type="CDD" id="cd02440">
    <property type="entry name" value="AdoMet_MTases"/>
    <property type="match status" value="1"/>
</dbReference>
<evidence type="ECO:0000256" key="2">
    <source>
        <dbReference type="ARBA" id="ARBA00022553"/>
    </source>
</evidence>
<comment type="caution">
    <text evidence="11">The sequence shown here is derived from an EMBL/GenBank/DDBJ whole genome shotgun (WGS) entry which is preliminary data.</text>
</comment>
<dbReference type="Gene3D" id="3.40.50.720">
    <property type="entry name" value="NAD(P)-binding Rossmann-like Domain"/>
    <property type="match status" value="1"/>
</dbReference>
<evidence type="ECO:0000259" key="9">
    <source>
        <dbReference type="PROSITE" id="PS52004"/>
    </source>
</evidence>
<evidence type="ECO:0008006" key="13">
    <source>
        <dbReference type="Google" id="ProtNLM"/>
    </source>
</evidence>
<dbReference type="InterPro" id="IPR049551">
    <property type="entry name" value="PKS_DH_C"/>
</dbReference>
<dbReference type="InterPro" id="IPR016036">
    <property type="entry name" value="Malonyl_transacylase_ACP-bd"/>
</dbReference>
<dbReference type="GO" id="GO:0016491">
    <property type="term" value="F:oxidoreductase activity"/>
    <property type="evidence" value="ECO:0007669"/>
    <property type="project" value="UniProtKB-KW"/>
</dbReference>
<dbReference type="Pfam" id="PF08240">
    <property type="entry name" value="ADH_N"/>
    <property type="match status" value="1"/>
</dbReference>
<dbReference type="Gene3D" id="3.10.129.110">
    <property type="entry name" value="Polyketide synthase dehydratase"/>
    <property type="match status" value="1"/>
</dbReference>
<dbReference type="GO" id="GO:0006633">
    <property type="term" value="P:fatty acid biosynthetic process"/>
    <property type="evidence" value="ECO:0007669"/>
    <property type="project" value="TreeGrafter"/>
</dbReference>
<dbReference type="Gene3D" id="3.40.50.150">
    <property type="entry name" value="Vaccinia Virus protein VP39"/>
    <property type="match status" value="1"/>
</dbReference>
<dbReference type="Proteomes" id="UP001194746">
    <property type="component" value="Unassembled WGS sequence"/>
</dbReference>
<dbReference type="Pfam" id="PF00109">
    <property type="entry name" value="ketoacyl-synt"/>
    <property type="match status" value="1"/>
</dbReference>
<dbReference type="InterPro" id="IPR011032">
    <property type="entry name" value="GroES-like_sf"/>
</dbReference>
<dbReference type="SUPFAM" id="SSF50129">
    <property type="entry name" value="GroES-like"/>
    <property type="match status" value="1"/>
</dbReference>
<evidence type="ECO:0000313" key="11">
    <source>
        <dbReference type="EMBL" id="KAF9889692.1"/>
    </source>
</evidence>
<dbReference type="InterPro" id="IPR036291">
    <property type="entry name" value="NAD(P)-bd_dom_sf"/>
</dbReference>
<dbReference type="InterPro" id="IPR056501">
    <property type="entry name" value="NAD-bd_HRPKS_sdrA"/>
</dbReference>
<dbReference type="InterPro" id="IPR016035">
    <property type="entry name" value="Acyl_Trfase/lysoPLipase"/>
</dbReference>
<feature type="domain" description="Ketosynthase family 3 (KS3)" evidence="9">
    <location>
        <begin position="49"/>
        <end position="469"/>
    </location>
</feature>
<evidence type="ECO:0000256" key="1">
    <source>
        <dbReference type="ARBA" id="ARBA00022450"/>
    </source>
</evidence>
<dbReference type="Pfam" id="PF21089">
    <property type="entry name" value="PKS_DH_N"/>
    <property type="match status" value="1"/>
</dbReference>
<dbReference type="Pfam" id="PF00698">
    <property type="entry name" value="Acyl_transf_1"/>
    <property type="match status" value="1"/>
</dbReference>
<dbReference type="PANTHER" id="PTHR43775">
    <property type="entry name" value="FATTY ACID SYNTHASE"/>
    <property type="match status" value="1"/>
</dbReference>
<dbReference type="Gene3D" id="3.40.47.10">
    <property type="match status" value="1"/>
</dbReference>
<evidence type="ECO:0000256" key="7">
    <source>
        <dbReference type="PROSITE-ProRule" id="PRU01363"/>
    </source>
</evidence>
<keyword evidence="1" id="KW-0596">Phosphopantetheine</keyword>
<evidence type="ECO:0000256" key="4">
    <source>
        <dbReference type="ARBA" id="ARBA00022679"/>
    </source>
</evidence>
<feature type="region of interest" description="C-terminal hotdog fold" evidence="7">
    <location>
        <begin position="1085"/>
        <end position="1231"/>
    </location>
</feature>
<keyword evidence="3" id="KW-0489">Methyltransferase</keyword>
<name>A0AAD4GUF8_ASPNN</name>
<feature type="compositionally biased region" description="Polar residues" evidence="8">
    <location>
        <begin position="1"/>
        <end position="18"/>
    </location>
</feature>
<dbReference type="SUPFAM" id="SSF52151">
    <property type="entry name" value="FabD/lysophospholipase-like"/>
    <property type="match status" value="1"/>
</dbReference>
<dbReference type="InterPro" id="IPR042104">
    <property type="entry name" value="PKS_dehydratase_sf"/>
</dbReference>
<dbReference type="InterPro" id="IPR049900">
    <property type="entry name" value="PKS_mFAS_DH"/>
</dbReference>
<keyword evidence="4" id="KW-0808">Transferase</keyword>
<dbReference type="InterPro" id="IPR001227">
    <property type="entry name" value="Ac_transferase_dom_sf"/>
</dbReference>
<dbReference type="Gene3D" id="3.90.180.10">
    <property type="entry name" value="Medium-chain alcohol dehydrogenases, catalytic domain"/>
    <property type="match status" value="1"/>
</dbReference>
<dbReference type="SMART" id="SM00826">
    <property type="entry name" value="PKS_DH"/>
    <property type="match status" value="1"/>
</dbReference>
<dbReference type="SUPFAM" id="SSF51735">
    <property type="entry name" value="NAD(P)-binding Rossmann-fold domains"/>
    <property type="match status" value="2"/>
</dbReference>
<protein>
    <recommendedName>
        <fullName evidence="13">Carrier domain-containing protein</fullName>
    </recommendedName>
</protein>
<dbReference type="SUPFAM" id="SSF47336">
    <property type="entry name" value="ACP-like"/>
    <property type="match status" value="1"/>
</dbReference>
<dbReference type="Gene3D" id="3.30.70.3290">
    <property type="match status" value="1"/>
</dbReference>
<dbReference type="InterPro" id="IPR032821">
    <property type="entry name" value="PKS_assoc"/>
</dbReference>
<dbReference type="InterPro" id="IPR013154">
    <property type="entry name" value="ADH-like_N"/>
</dbReference>
<dbReference type="PROSITE" id="PS52004">
    <property type="entry name" value="KS3_2"/>
    <property type="match status" value="1"/>
</dbReference>
<dbReference type="Pfam" id="PF23114">
    <property type="entry name" value="NAD-bd_HRPKS_sdrA"/>
    <property type="match status" value="1"/>
</dbReference>
<proteinExistence type="predicted"/>
<dbReference type="Pfam" id="PF02801">
    <property type="entry name" value="Ketoacyl-synt_C"/>
    <property type="match status" value="1"/>
</dbReference>
<keyword evidence="6" id="KW-0511">Multifunctional enzyme</keyword>
<dbReference type="CDD" id="cd00833">
    <property type="entry name" value="PKS"/>
    <property type="match status" value="1"/>
</dbReference>
<feature type="active site" description="Proton acceptor; for dehydratase activity" evidence="7">
    <location>
        <position position="979"/>
    </location>
</feature>
<evidence type="ECO:0000256" key="8">
    <source>
        <dbReference type="SAM" id="MobiDB-lite"/>
    </source>
</evidence>
<reference evidence="11" key="2">
    <citation type="submission" date="2020-02" db="EMBL/GenBank/DDBJ databases">
        <authorList>
            <person name="Gilchrist C.L.M."/>
            <person name="Chooi Y.-H."/>
        </authorList>
    </citation>
    <scope>NUCLEOTIDE SEQUENCE</scope>
    <source>
        <strain evidence="11">MST-FP2251</strain>
    </source>
</reference>
<feature type="region of interest" description="Disordered" evidence="8">
    <location>
        <begin position="1"/>
        <end position="50"/>
    </location>
</feature>
<evidence type="ECO:0000259" key="10">
    <source>
        <dbReference type="PROSITE" id="PS52019"/>
    </source>
</evidence>
<dbReference type="SMART" id="SM00829">
    <property type="entry name" value="PKS_ER"/>
    <property type="match status" value="1"/>
</dbReference>
<dbReference type="InterPro" id="IPR020841">
    <property type="entry name" value="PKS_Beta-ketoAc_synthase_dom"/>
</dbReference>
<dbReference type="GO" id="GO:0008168">
    <property type="term" value="F:methyltransferase activity"/>
    <property type="evidence" value="ECO:0007669"/>
    <property type="project" value="UniProtKB-KW"/>
</dbReference>
<dbReference type="Gene3D" id="3.40.366.10">
    <property type="entry name" value="Malonyl-Coenzyme A Acyl Carrier Protein, domain 2"/>
    <property type="match status" value="1"/>
</dbReference>
<accession>A0AAD4GUF8</accession>
<dbReference type="SMART" id="SM00822">
    <property type="entry name" value="PKS_KR"/>
    <property type="match status" value="1"/>
</dbReference>
<dbReference type="InterPro" id="IPR013968">
    <property type="entry name" value="PKS_KR"/>
</dbReference>
<dbReference type="PROSITE" id="PS52019">
    <property type="entry name" value="PKS_MFAS_DH"/>
    <property type="match status" value="1"/>
</dbReference>
<dbReference type="SMART" id="SM00825">
    <property type="entry name" value="PKS_KS"/>
    <property type="match status" value="1"/>
</dbReference>
<evidence type="ECO:0000256" key="3">
    <source>
        <dbReference type="ARBA" id="ARBA00022603"/>
    </source>
</evidence>
<dbReference type="InterPro" id="IPR050091">
    <property type="entry name" value="PKS_NRPS_Biosynth_Enz"/>
</dbReference>
<sequence length="2488" mass="272960">METYSLDSSPRNSSSKWSTIEMDDYAEYQQSKCQDPLHHSVEHDAPPPPPPIAIVGMGVRLPGGVRSPSDFWQLMIDKKCASAPVPLGRYNAGAFHGTPGVDTQSVVARNGYFLDDDYLGKADSSFFRHNKYEHAAQDPQQMLLLEVVWECMENGGQVDWKGTEIGCFVGTFGEDWLDLTAKDTQKLDPLHVVGTGDYAVSNRVSYEYDLKGPCMTCRTACSSSLVALHEACQAIALGDCPSAIVGGTSLIFTPTMTANMSQAGALSPEGKCKTFDASADGYARAEGICALYIKKLDDAIRDGDPVRGVIRAVATNFDGKTNHISVPSVEGQETLIRKAYRKAHIENLAETAFVECHGTATPVGDVIETTAVANAFGKQGMIIGGVKPNIGHTEGAAGLAGIIKAVLALEHKQIPPNVNFSTPNPAILFAEAKLQVPIDTLPWPKDRKERVSINCFGVGGTNAHVIVDSAASVMQSMQPSSPAEPKTVNTDIPRLVVVSASHTESLDRRITETQEYLSQHPDSLDDLAYTLAAKREHLRQRAFAVVDPTIPAETNAFIKNAVGHKSNDPSVTFVFPGQGVQWRGMGTHLLKSFPSFRMDMERMDHVLQGLPNGPSWKIVDEIAESGPISSNIDKPEFSQPLCTAIQIGLVNLLRSWGIVPSKVIGHSSGEFAAAYAANAISSETAIILAYTRGVVAEMASETGGMLAVSLGRDEAAQYLREGIVVACENSPQSVTLAGDRSQLEQVAAEIREDNSDVLVKLLPVQRAYHSPHMALVGETYENLIQPHLLRRNDAMIDMYSTVLGTTINNPNQLDATYWRRSLESPVLFATAFQELSKAIERKHELVVEIASHSALRGSIRQILQQNTNVSYTYCETLNRGDPSVSRLFAVAGTAYMLRWPVDLVAVNNNHQGNIVTTLPPYPWRREDTSWKESRISKMWRLRPFPRHELLGSRCLESSDIEPAWRNILKAEEVPWINEHRIQGLAILPGVAYAAIASEAIRQITGSTDCTVRRLLLLEALVRESDDIELMTTLRKMALNATMDSTWYEFTVSSYSGQAWTKHCTGQVREGRDRPLRSSEISPPFGRAISSWKWYRRCEKKGLGYGPRFEGLRDISAHPLRNMARGRVHDDPSLHGSYYAIHPTVVDQCLQVALVAGDKGVSHYPDKAGMPVYIDRFYMAHGVGSMLVEADTSDPREGNLTGSFRAVSESTGDVVLDISGLRLLPIPDMSSETRLATSVRWKPDIRFLPAAQQTPCPVDPGSDLMVELSQALFLIVLTFMPALESQSSPLPYLARYREMIMTTGRNIVQGAYDHIPGVSEIRVMDAEERHEAFLALKTKMPPLVEGFYSKTWEYATCRSTGFMDGEAFQDTSLLEPIQGIVEWSLGFFDWKTFLAPLSHSNPSLRILEIGAGAGSSTAVVLDALTAQTGDRPFAKYTATDLDAALVGHIKERFGHVSGMEFARLDISEDPAEQGFEPAGYDLVVVCNVLYETPTLRHSLDHIRSLLVPGGRLMMYEPCSEIPYLDILMGILPRWWLGVGQDREDKPYITVDRWEQELAQVGFSGIDTHAYNTPPPLNWQVVMLSTNPEPESPRNPISLVCTPAVRFHSWARDVARQFSENQYEVHWCIVGQRFQLQDDAIALLDLEEQPYLDSISASAFEQLQNLMGSANRILWITHSSQIACPDPRFGLVVGFARTLRGERNIDFGTLEIDCFDDKASSIVVPVYQHFTKPMASRDYEFIFHEGSVHTGRAAVTPVADYLADTDEHHIYELDIQTPGDLTTVGWRPVKEEGVGPDEIEVKAEYLSLNFKDLMMALGVVERTKTMDFSFETCGIVTKVGSSVTTPQVGDRVILFSPKPLRTYATVPAKEGTIVPADFSSVDAAAFPVAYTTAFCTLVDVGGLRKDQSVLIHSACGAVGLAALNICKHFGAEIFASVGSEEKVQYLMENYGLPRSRIFDSHSDAFLSGVMQETHGRGVDLVLNSLAGDLLRASWQCVATRGKLLEIGKRDILGHGALDLHGFQACRSFCSFDLYTVAFEDPSWGKRALEACVNFRTESSVKLPCTVFKSSEVESALRHMQTGQHIGKLVLKAPEEGEALPLLPAPRRFDFSPDAAYLVVGGLRGIGPSIVRWMVEYGARHFVFLSRTAGQVEEDQCLNRELESMGCHVVMVSGSVIDAPAVERAISQSSRPIAGVIQLSAVLRDRTFDKMTHEDWTTCLAAKVRGTWNLHGMLLNHPLDFFIMFSSAASFIGNPGQANYTAANSFLDSFVQYRRGLGLPASVVSLGPVDEMGLMAGKADLLMKARQTFHHVMGEADVLKAFQVALLSAKDGVVVSSSRPAVMATGLSSHIIASGTWLQQDAKFAALSRSRTAGMGGAGEATELKMLQQLASIQSDPSVLLDGTCESWIIEFLGEQLAARHGHNDEMDQAEYAGLEVDSLASLHIKHWLRRRVEVDVSITQIATAKTLGGVAALTVALLRDKYGVSLNEGA</sequence>
<dbReference type="Pfam" id="PF14765">
    <property type="entry name" value="PS-DH"/>
    <property type="match status" value="1"/>
</dbReference>
<dbReference type="SMART" id="SM00827">
    <property type="entry name" value="PKS_AT"/>
    <property type="match status" value="1"/>
</dbReference>
<dbReference type="InterPro" id="IPR014043">
    <property type="entry name" value="Acyl_transferase_dom"/>
</dbReference>
<dbReference type="InterPro" id="IPR057326">
    <property type="entry name" value="KR_dom"/>
</dbReference>
<dbReference type="InterPro" id="IPR016039">
    <property type="entry name" value="Thiolase-like"/>
</dbReference>
<dbReference type="InterPro" id="IPR014030">
    <property type="entry name" value="Ketoacyl_synth_N"/>
</dbReference>
<organism evidence="11 12">
    <name type="scientific">Aspergillus nanangensis</name>
    <dbReference type="NCBI Taxonomy" id="2582783"/>
    <lineage>
        <taxon>Eukaryota</taxon>
        <taxon>Fungi</taxon>
        <taxon>Dikarya</taxon>
        <taxon>Ascomycota</taxon>
        <taxon>Pezizomycotina</taxon>
        <taxon>Eurotiomycetes</taxon>
        <taxon>Eurotiomycetidae</taxon>
        <taxon>Eurotiales</taxon>
        <taxon>Aspergillaceae</taxon>
        <taxon>Aspergillus</taxon>
        <taxon>Aspergillus subgen. Circumdati</taxon>
    </lineage>
</organism>